<dbReference type="AlphaFoldDB" id="A0A517XNS1"/>
<evidence type="ECO:0000313" key="3">
    <source>
        <dbReference type="EMBL" id="QDU19153.1"/>
    </source>
</evidence>
<dbReference type="EMBL" id="CP036273">
    <property type="protein sequence ID" value="QDU19153.1"/>
    <property type="molecule type" value="Genomic_DNA"/>
</dbReference>
<sequence>MFGPTSGVRHRRAFTLIELLVVIAIIAILIGLLLPAVQKVREAAARSKCSNNLKQVGLAIHGHHDTTNTLPWREGRFAVGYGGRMSGMITLLPFLEQTALRAQIEAAAPPEPWNGSYVPWQAVIPYLGCPSDGTPPTATVKFSNYMLCSGDSIDLHTNTNGPGSTRGMFGRNTGLPNTGGLKFADVTDGLSNTMAASERRIASGQNDITATAHNGGAWFTTPNQCLATFDTTTRRYTSGTVATNWAGRRWPDGGMGFSGLTTSVGPNRPSCAYNSHDAQPGMYPATSNHTGGANALMGDGSLRFIRDSIAAGNPAAAGTALTGPSPFGVIGALGTRAGGESVNDN</sequence>
<dbReference type="Proteomes" id="UP000319576">
    <property type="component" value="Chromosome"/>
</dbReference>
<accession>A0A517XNS1</accession>
<reference evidence="3 4" key="1">
    <citation type="submission" date="2019-02" db="EMBL/GenBank/DDBJ databases">
        <title>Deep-cultivation of Planctomycetes and their phenomic and genomic characterization uncovers novel biology.</title>
        <authorList>
            <person name="Wiegand S."/>
            <person name="Jogler M."/>
            <person name="Boedeker C."/>
            <person name="Pinto D."/>
            <person name="Vollmers J."/>
            <person name="Rivas-Marin E."/>
            <person name="Kohn T."/>
            <person name="Peeters S.H."/>
            <person name="Heuer A."/>
            <person name="Rast P."/>
            <person name="Oberbeckmann S."/>
            <person name="Bunk B."/>
            <person name="Jeske O."/>
            <person name="Meyerdierks A."/>
            <person name="Storesund J.E."/>
            <person name="Kallscheuer N."/>
            <person name="Luecker S."/>
            <person name="Lage O.M."/>
            <person name="Pohl T."/>
            <person name="Merkel B.J."/>
            <person name="Hornburger P."/>
            <person name="Mueller R.-W."/>
            <person name="Bruemmer F."/>
            <person name="Labrenz M."/>
            <person name="Spormann A.M."/>
            <person name="Op den Camp H."/>
            <person name="Overmann J."/>
            <person name="Amann R."/>
            <person name="Jetten M.S.M."/>
            <person name="Mascher T."/>
            <person name="Medema M.H."/>
            <person name="Devos D.P."/>
            <person name="Kaster A.-K."/>
            <person name="Ovreas L."/>
            <person name="Rohde M."/>
            <person name="Galperin M.Y."/>
            <person name="Jogler C."/>
        </authorList>
    </citation>
    <scope>NUCLEOTIDE SEQUENCE [LARGE SCALE GENOMIC DNA]</scope>
    <source>
        <strain evidence="3 4">ETA_A1</strain>
    </source>
</reference>
<keyword evidence="1" id="KW-0472">Membrane</keyword>
<dbReference type="Gene3D" id="3.30.700.10">
    <property type="entry name" value="Glycoprotein, Type 4 Pilin"/>
    <property type="match status" value="1"/>
</dbReference>
<dbReference type="RefSeq" id="WP_145234936.1">
    <property type="nucleotide sequence ID" value="NZ_CP036273.1"/>
</dbReference>
<keyword evidence="4" id="KW-1185">Reference proteome</keyword>
<dbReference type="InterPro" id="IPR045584">
    <property type="entry name" value="Pilin-like"/>
</dbReference>
<dbReference type="OrthoDB" id="241541at2"/>
<dbReference type="InterPro" id="IPR012902">
    <property type="entry name" value="N_methyl_site"/>
</dbReference>
<feature type="transmembrane region" description="Helical" evidence="1">
    <location>
        <begin position="12"/>
        <end position="34"/>
    </location>
</feature>
<organism evidence="3 4">
    <name type="scientific">Urbifossiella limnaea</name>
    <dbReference type="NCBI Taxonomy" id="2528023"/>
    <lineage>
        <taxon>Bacteria</taxon>
        <taxon>Pseudomonadati</taxon>
        <taxon>Planctomycetota</taxon>
        <taxon>Planctomycetia</taxon>
        <taxon>Gemmatales</taxon>
        <taxon>Gemmataceae</taxon>
        <taxon>Urbifossiella</taxon>
    </lineage>
</organism>
<dbReference type="Pfam" id="PF07596">
    <property type="entry name" value="SBP_bac_10"/>
    <property type="match status" value="1"/>
</dbReference>
<protein>
    <submittedName>
        <fullName evidence="3">Putative major pilin subunit</fullName>
    </submittedName>
</protein>
<dbReference type="Pfam" id="PF07963">
    <property type="entry name" value="N_methyl"/>
    <property type="match status" value="1"/>
</dbReference>
<name>A0A517XNS1_9BACT</name>
<dbReference type="NCBIfam" id="TIGR04294">
    <property type="entry name" value="pre_pil_HX9DG"/>
    <property type="match status" value="1"/>
</dbReference>
<evidence type="ECO:0000313" key="4">
    <source>
        <dbReference type="Proteomes" id="UP000319576"/>
    </source>
</evidence>
<dbReference type="InterPro" id="IPR011453">
    <property type="entry name" value="DUF1559"/>
</dbReference>
<dbReference type="InterPro" id="IPR027558">
    <property type="entry name" value="Pre_pil_HX9DG_C"/>
</dbReference>
<dbReference type="PANTHER" id="PTHR30093:SF2">
    <property type="entry name" value="TYPE II SECRETION SYSTEM PROTEIN H"/>
    <property type="match status" value="1"/>
</dbReference>
<gene>
    <name evidence="3" type="ORF">ETAA1_10570</name>
</gene>
<keyword evidence="1" id="KW-1133">Transmembrane helix</keyword>
<dbReference type="KEGG" id="uli:ETAA1_10570"/>
<evidence type="ECO:0000259" key="2">
    <source>
        <dbReference type="Pfam" id="PF07596"/>
    </source>
</evidence>
<proteinExistence type="predicted"/>
<evidence type="ECO:0000256" key="1">
    <source>
        <dbReference type="SAM" id="Phobius"/>
    </source>
</evidence>
<feature type="domain" description="DUF1559" evidence="2">
    <location>
        <begin position="38"/>
        <end position="311"/>
    </location>
</feature>
<dbReference type="PANTHER" id="PTHR30093">
    <property type="entry name" value="GENERAL SECRETION PATHWAY PROTEIN G"/>
    <property type="match status" value="1"/>
</dbReference>
<keyword evidence="1" id="KW-0812">Transmembrane</keyword>
<dbReference type="NCBIfam" id="TIGR02532">
    <property type="entry name" value="IV_pilin_GFxxxE"/>
    <property type="match status" value="1"/>
</dbReference>
<dbReference type="SUPFAM" id="SSF54523">
    <property type="entry name" value="Pili subunits"/>
    <property type="match status" value="1"/>
</dbReference>